<feature type="region of interest" description="Disordered" evidence="1">
    <location>
        <begin position="1"/>
        <end position="54"/>
    </location>
</feature>
<gene>
    <name evidence="3" type="ORF">CVT26_004313</name>
</gene>
<dbReference type="STRING" id="231916.A0A409X1J5"/>
<protein>
    <recommendedName>
        <fullName evidence="2">DUF6532 domain-containing protein</fullName>
    </recommendedName>
</protein>
<accession>A0A409X1J5</accession>
<keyword evidence="4" id="KW-1185">Reference proteome</keyword>
<dbReference type="Pfam" id="PF20149">
    <property type="entry name" value="DUF6532"/>
    <property type="match status" value="1"/>
</dbReference>
<feature type="region of interest" description="Disordered" evidence="1">
    <location>
        <begin position="89"/>
        <end position="119"/>
    </location>
</feature>
<dbReference type="OrthoDB" id="3225557at2759"/>
<feature type="compositionally biased region" description="Acidic residues" evidence="1">
    <location>
        <begin position="91"/>
        <end position="101"/>
    </location>
</feature>
<name>A0A409X1J5_9AGAR</name>
<dbReference type="AlphaFoldDB" id="A0A409X1J5"/>
<feature type="compositionally biased region" description="Basic and acidic residues" evidence="1">
    <location>
        <begin position="109"/>
        <end position="119"/>
    </location>
</feature>
<feature type="compositionally biased region" description="Acidic residues" evidence="1">
    <location>
        <begin position="44"/>
        <end position="54"/>
    </location>
</feature>
<evidence type="ECO:0000313" key="4">
    <source>
        <dbReference type="Proteomes" id="UP000284706"/>
    </source>
</evidence>
<comment type="caution">
    <text evidence="3">The sequence shown here is derived from an EMBL/GenBank/DDBJ whole genome shotgun (WGS) entry which is preliminary data.</text>
</comment>
<organism evidence="3 4">
    <name type="scientific">Gymnopilus dilepis</name>
    <dbReference type="NCBI Taxonomy" id="231916"/>
    <lineage>
        <taxon>Eukaryota</taxon>
        <taxon>Fungi</taxon>
        <taxon>Dikarya</taxon>
        <taxon>Basidiomycota</taxon>
        <taxon>Agaricomycotina</taxon>
        <taxon>Agaricomycetes</taxon>
        <taxon>Agaricomycetidae</taxon>
        <taxon>Agaricales</taxon>
        <taxon>Agaricineae</taxon>
        <taxon>Hymenogastraceae</taxon>
        <taxon>Gymnopilus</taxon>
    </lineage>
</organism>
<evidence type="ECO:0000259" key="2">
    <source>
        <dbReference type="Pfam" id="PF20149"/>
    </source>
</evidence>
<dbReference type="InParanoid" id="A0A409X1J5"/>
<feature type="non-terminal residue" evidence="3">
    <location>
        <position position="1"/>
    </location>
</feature>
<evidence type="ECO:0000313" key="3">
    <source>
        <dbReference type="EMBL" id="PPQ84654.1"/>
    </source>
</evidence>
<reference evidence="3 4" key="1">
    <citation type="journal article" date="2018" name="Evol. Lett.">
        <title>Horizontal gene cluster transfer increased hallucinogenic mushroom diversity.</title>
        <authorList>
            <person name="Reynolds H.T."/>
            <person name="Vijayakumar V."/>
            <person name="Gluck-Thaler E."/>
            <person name="Korotkin H.B."/>
            <person name="Matheny P.B."/>
            <person name="Slot J.C."/>
        </authorList>
    </citation>
    <scope>NUCLEOTIDE SEQUENCE [LARGE SCALE GENOMIC DNA]</scope>
    <source>
        <strain evidence="3 4">SRW20</strain>
    </source>
</reference>
<proteinExistence type="predicted"/>
<dbReference type="EMBL" id="NHYE01004431">
    <property type="protein sequence ID" value="PPQ84654.1"/>
    <property type="molecule type" value="Genomic_DNA"/>
</dbReference>
<dbReference type="InterPro" id="IPR045341">
    <property type="entry name" value="DUF6532"/>
</dbReference>
<evidence type="ECO:0000256" key="1">
    <source>
        <dbReference type="SAM" id="MobiDB-lite"/>
    </source>
</evidence>
<sequence length="375" mass="41229">INSGSENEASDSDAAPRPGRAFKNTTPISDSEDDEGADESALSEVEDVEDDDLMNFDSEVRPIFADDQDVGGLELELTTASEIDLTIGAGLEDEDEDEDEAAVVGPKVSEAESHEGSRDVNAKWPEHEAYYVPARSLARIISVRGQPEPLRNVIKAAIRMVTGDLIFKNVYICDVGINDYYKEVVMKCAKELNYQFLHDRFESDHRFCVVVGRLLAGRVSLFRSNIKKLTNAGVQGFYQLGTGDECQKCAGRQLVWRTKPSKHPAIISTLHQVLASGGGGRALVHKHAKRFASIIKKGPRRGEELEMPIPIVALIATYVYLGHVETLENIRRNSPDKCHRLMADIYSSVCRGTSARTVAVSHGALSILDLDGMDE</sequence>
<dbReference type="Proteomes" id="UP000284706">
    <property type="component" value="Unassembled WGS sequence"/>
</dbReference>
<feature type="domain" description="DUF6532" evidence="2">
    <location>
        <begin position="157"/>
        <end position="321"/>
    </location>
</feature>